<evidence type="ECO:0000313" key="3">
    <source>
        <dbReference type="Proteomes" id="UP000800038"/>
    </source>
</evidence>
<evidence type="ECO:0000313" key="2">
    <source>
        <dbReference type="EMBL" id="KAF1938664.1"/>
    </source>
</evidence>
<feature type="non-terminal residue" evidence="2">
    <location>
        <position position="1"/>
    </location>
</feature>
<name>A0A6A5SG72_9PLEO</name>
<keyword evidence="3" id="KW-1185">Reference proteome</keyword>
<dbReference type="SUPFAM" id="SSF53474">
    <property type="entry name" value="alpha/beta-Hydrolases"/>
    <property type="match status" value="1"/>
</dbReference>
<dbReference type="OrthoDB" id="425534at2759"/>
<dbReference type="InterPro" id="IPR013595">
    <property type="entry name" value="Pept_S33_TAP-like_C"/>
</dbReference>
<evidence type="ECO:0000259" key="1">
    <source>
        <dbReference type="Pfam" id="PF08386"/>
    </source>
</evidence>
<proteinExistence type="predicted"/>
<protein>
    <recommendedName>
        <fullName evidence="1">Peptidase S33 tripeptidyl aminopeptidase-like C-terminal domain-containing protein</fullName>
    </recommendedName>
</protein>
<gene>
    <name evidence="2" type="ORF">EJ02DRAFT_354001</name>
</gene>
<dbReference type="Proteomes" id="UP000800038">
    <property type="component" value="Unassembled WGS sequence"/>
</dbReference>
<accession>A0A6A5SG72</accession>
<sequence length="138" mass="15315">NESSYAGLSVAAFTGPTCSQFNMTPPEIQRFQNLEIVDNTSAPILFINSIADPITPLASARKMHGLFPGSGLLVFNNSGVRHTAHFQNVTCMSKYEMQYMFDGTLPPAKTTCEVDEPNPWIYYAKQSNFTQQQAQTEL</sequence>
<dbReference type="EMBL" id="ML976098">
    <property type="protein sequence ID" value="KAF1938664.1"/>
    <property type="molecule type" value="Genomic_DNA"/>
</dbReference>
<dbReference type="AlphaFoldDB" id="A0A6A5SG72"/>
<organism evidence="2 3">
    <name type="scientific">Clathrospora elynae</name>
    <dbReference type="NCBI Taxonomy" id="706981"/>
    <lineage>
        <taxon>Eukaryota</taxon>
        <taxon>Fungi</taxon>
        <taxon>Dikarya</taxon>
        <taxon>Ascomycota</taxon>
        <taxon>Pezizomycotina</taxon>
        <taxon>Dothideomycetes</taxon>
        <taxon>Pleosporomycetidae</taxon>
        <taxon>Pleosporales</taxon>
        <taxon>Diademaceae</taxon>
        <taxon>Clathrospora</taxon>
    </lineage>
</organism>
<dbReference type="Pfam" id="PF08386">
    <property type="entry name" value="Abhydrolase_4"/>
    <property type="match status" value="1"/>
</dbReference>
<reference evidence="2" key="1">
    <citation type="journal article" date="2020" name="Stud. Mycol.">
        <title>101 Dothideomycetes genomes: a test case for predicting lifestyles and emergence of pathogens.</title>
        <authorList>
            <person name="Haridas S."/>
            <person name="Albert R."/>
            <person name="Binder M."/>
            <person name="Bloem J."/>
            <person name="Labutti K."/>
            <person name="Salamov A."/>
            <person name="Andreopoulos B."/>
            <person name="Baker S."/>
            <person name="Barry K."/>
            <person name="Bills G."/>
            <person name="Bluhm B."/>
            <person name="Cannon C."/>
            <person name="Castanera R."/>
            <person name="Culley D."/>
            <person name="Daum C."/>
            <person name="Ezra D."/>
            <person name="Gonzalez J."/>
            <person name="Henrissat B."/>
            <person name="Kuo A."/>
            <person name="Liang C."/>
            <person name="Lipzen A."/>
            <person name="Lutzoni F."/>
            <person name="Magnuson J."/>
            <person name="Mondo S."/>
            <person name="Nolan M."/>
            <person name="Ohm R."/>
            <person name="Pangilinan J."/>
            <person name="Park H.-J."/>
            <person name="Ramirez L."/>
            <person name="Alfaro M."/>
            <person name="Sun H."/>
            <person name="Tritt A."/>
            <person name="Yoshinaga Y."/>
            <person name="Zwiers L.-H."/>
            <person name="Turgeon B."/>
            <person name="Goodwin S."/>
            <person name="Spatafora J."/>
            <person name="Crous P."/>
            <person name="Grigoriev I."/>
        </authorList>
    </citation>
    <scope>NUCLEOTIDE SEQUENCE</scope>
    <source>
        <strain evidence="2">CBS 161.51</strain>
    </source>
</reference>
<dbReference type="Gene3D" id="3.40.50.1820">
    <property type="entry name" value="alpha/beta hydrolase"/>
    <property type="match status" value="1"/>
</dbReference>
<dbReference type="InterPro" id="IPR029058">
    <property type="entry name" value="AB_hydrolase_fold"/>
</dbReference>
<feature type="domain" description="Peptidase S33 tripeptidyl aminopeptidase-like C-terminal" evidence="1">
    <location>
        <begin position="18"/>
        <end position="112"/>
    </location>
</feature>